<reference evidence="2" key="1">
    <citation type="submission" date="2014-09" db="EMBL/GenBank/DDBJ databases">
        <authorList>
            <person name="Magalhaes I.L.F."/>
            <person name="Oliveira U."/>
            <person name="Santos F.R."/>
            <person name="Vidigal T.H.D.A."/>
            <person name="Brescovit A.D."/>
            <person name="Santos A.J."/>
        </authorList>
    </citation>
    <scope>NUCLEOTIDE SEQUENCE</scope>
    <source>
        <tissue evidence="2">Shoot tissue taken approximately 20 cm above the soil surface</tissue>
    </source>
</reference>
<sequence length="147" mass="16025">MQQAAAVACMQPCGLCPLAGDLLLVRPIRDAAGRRRRRRRRWRQRLHHAAARGGGVARRRYSPRRPAPLKDPAHHPLAFILSQAAALHRSSPNRQRQCSNHEHVPAIAMAHEQSATDAAKLKGSGSDTVEAQVGNQTATASDLNCPN</sequence>
<accession>A0A0A9DJ98</accession>
<dbReference type="EMBL" id="GBRH01211137">
    <property type="protein sequence ID" value="JAD86758.1"/>
    <property type="molecule type" value="Transcribed_RNA"/>
</dbReference>
<feature type="compositionally biased region" description="Polar residues" evidence="1">
    <location>
        <begin position="125"/>
        <end position="147"/>
    </location>
</feature>
<feature type="region of interest" description="Disordered" evidence="1">
    <location>
        <begin position="122"/>
        <end position="147"/>
    </location>
</feature>
<feature type="compositionally biased region" description="Basic residues" evidence="1">
    <location>
        <begin position="35"/>
        <end position="50"/>
    </location>
</feature>
<name>A0A0A9DJ98_ARUDO</name>
<evidence type="ECO:0000313" key="2">
    <source>
        <dbReference type="EMBL" id="JAD86758.1"/>
    </source>
</evidence>
<reference evidence="2" key="2">
    <citation type="journal article" date="2015" name="Data Brief">
        <title>Shoot transcriptome of the giant reed, Arundo donax.</title>
        <authorList>
            <person name="Barrero R.A."/>
            <person name="Guerrero F.D."/>
            <person name="Moolhuijzen P."/>
            <person name="Goolsby J.A."/>
            <person name="Tidwell J."/>
            <person name="Bellgard S.E."/>
            <person name="Bellgard M.I."/>
        </authorList>
    </citation>
    <scope>NUCLEOTIDE SEQUENCE</scope>
    <source>
        <tissue evidence="2">Shoot tissue taken approximately 20 cm above the soil surface</tissue>
    </source>
</reference>
<protein>
    <submittedName>
        <fullName evidence="2">Uncharacterized protein</fullName>
    </submittedName>
</protein>
<dbReference type="AlphaFoldDB" id="A0A0A9DJ98"/>
<proteinExistence type="predicted"/>
<evidence type="ECO:0000256" key="1">
    <source>
        <dbReference type="SAM" id="MobiDB-lite"/>
    </source>
</evidence>
<organism evidence="2">
    <name type="scientific">Arundo donax</name>
    <name type="common">Giant reed</name>
    <name type="synonym">Donax arundinaceus</name>
    <dbReference type="NCBI Taxonomy" id="35708"/>
    <lineage>
        <taxon>Eukaryota</taxon>
        <taxon>Viridiplantae</taxon>
        <taxon>Streptophyta</taxon>
        <taxon>Embryophyta</taxon>
        <taxon>Tracheophyta</taxon>
        <taxon>Spermatophyta</taxon>
        <taxon>Magnoliopsida</taxon>
        <taxon>Liliopsida</taxon>
        <taxon>Poales</taxon>
        <taxon>Poaceae</taxon>
        <taxon>PACMAD clade</taxon>
        <taxon>Arundinoideae</taxon>
        <taxon>Arundineae</taxon>
        <taxon>Arundo</taxon>
    </lineage>
</organism>
<feature type="region of interest" description="Disordered" evidence="1">
    <location>
        <begin position="35"/>
        <end position="75"/>
    </location>
</feature>